<dbReference type="Proteomes" id="UP000263993">
    <property type="component" value="Unassembled WGS sequence"/>
</dbReference>
<evidence type="ECO:0000313" key="2">
    <source>
        <dbReference type="Proteomes" id="UP000263993"/>
    </source>
</evidence>
<dbReference type="Pfam" id="PF10098">
    <property type="entry name" value="DUF2336"/>
    <property type="match status" value="1"/>
</dbReference>
<accession>A0A371BCI1</accession>
<dbReference type="InterPro" id="IPR019285">
    <property type="entry name" value="DUF2336"/>
</dbReference>
<evidence type="ECO:0000313" key="1">
    <source>
        <dbReference type="EMBL" id="RDV05309.1"/>
    </source>
</evidence>
<sequence>MAVRGNAIMPCEALPKNESLSALADDLAALAGEKSSTKRVELLRRIAEAYAAHAEPGMTAEQYLFNEVVSKLIDKIAGPDRAAASSTLAAMPSLPDGLVRRLATDADVDVARPILSDYAAMPERVLIDVAKTGSQDHLRVIAGRTQVTPPVSDVVVERGDITVVGILAGNAGAQFSDRGMRRLIDKAKGDGDLQARLVERKDLSLAAIGRLLPIITDDLAKRLRDKIEGAEVTLVQHLADWITDRQKSVERTEALIVGIRKGDLKVSDIVGELVSHRRLYDAATVLASALGLDADYTFNVLSGPSPQSALLLMRAAGLSWPVADAFLKLRAAKAGLYDYQTPPTRDEYLALDAAAAQRVLRFMKVQQTAGGHAA</sequence>
<keyword evidence="2" id="KW-1185">Reference proteome</keyword>
<reference evidence="2" key="1">
    <citation type="submission" date="2018-08" db="EMBL/GenBank/DDBJ databases">
        <authorList>
            <person name="Kim S.-J."/>
            <person name="Jung G.-Y."/>
        </authorList>
    </citation>
    <scope>NUCLEOTIDE SEQUENCE [LARGE SCALE GENOMIC DNA]</scope>
    <source>
        <strain evidence="2">GY_H</strain>
    </source>
</reference>
<proteinExistence type="predicted"/>
<gene>
    <name evidence="1" type="ORF">DXH78_12435</name>
</gene>
<organism evidence="1 2">
    <name type="scientific">Undibacter mobilis</name>
    <dbReference type="NCBI Taxonomy" id="2292256"/>
    <lineage>
        <taxon>Bacteria</taxon>
        <taxon>Pseudomonadati</taxon>
        <taxon>Pseudomonadota</taxon>
        <taxon>Alphaproteobacteria</taxon>
        <taxon>Hyphomicrobiales</taxon>
        <taxon>Nitrobacteraceae</taxon>
        <taxon>Undibacter</taxon>
    </lineage>
</organism>
<dbReference type="EMBL" id="QRGO01000001">
    <property type="protein sequence ID" value="RDV05309.1"/>
    <property type="molecule type" value="Genomic_DNA"/>
</dbReference>
<name>A0A371BCI1_9BRAD</name>
<dbReference type="OrthoDB" id="7888976at2"/>
<protein>
    <submittedName>
        <fullName evidence="1">DUF2336 domain-containing protein</fullName>
    </submittedName>
</protein>
<comment type="caution">
    <text evidence="1">The sequence shown here is derived from an EMBL/GenBank/DDBJ whole genome shotgun (WGS) entry which is preliminary data.</text>
</comment>
<dbReference type="AlphaFoldDB" id="A0A371BCI1"/>